<organism evidence="2 3">
    <name type="scientific">Rippkaea orientalis (strain PCC 8801 / RF-1)</name>
    <name type="common">Cyanothece sp. (strain PCC 8801)</name>
    <dbReference type="NCBI Taxonomy" id="41431"/>
    <lineage>
        <taxon>Bacteria</taxon>
        <taxon>Bacillati</taxon>
        <taxon>Cyanobacteriota</taxon>
        <taxon>Cyanophyceae</taxon>
        <taxon>Oscillatoriophycideae</taxon>
        <taxon>Chroococcales</taxon>
        <taxon>Aphanothecaceae</taxon>
        <taxon>Rippkaea</taxon>
        <taxon>Rippkaea orientalis</taxon>
    </lineage>
</organism>
<dbReference type="KEGG" id="cyp:PCC8801_4445"/>
<reference evidence="3" key="1">
    <citation type="journal article" date="2011" name="MBio">
        <title>Novel metabolic attributes of the genus Cyanothece, comprising a group of unicellular nitrogen-fixing Cyanobacteria.</title>
        <authorList>
            <person name="Bandyopadhyay A."/>
            <person name="Elvitigala T."/>
            <person name="Welsh E."/>
            <person name="Stockel J."/>
            <person name="Liberton M."/>
            <person name="Min H."/>
            <person name="Sherman L.A."/>
            <person name="Pakrasi H.B."/>
        </authorList>
    </citation>
    <scope>NUCLEOTIDE SEQUENCE [LARGE SCALE GENOMIC DNA]</scope>
    <source>
        <strain evidence="3">PCC 8801</strain>
    </source>
</reference>
<dbReference type="OrthoDB" id="510226at2"/>
<dbReference type="RefSeq" id="WP_015785419.1">
    <property type="nucleotide sequence ID" value="NC_011726.1"/>
</dbReference>
<name>B7JWM5_RIPO1</name>
<dbReference type="EMBL" id="CP001287">
    <property type="protein sequence ID" value="ACK68366.1"/>
    <property type="molecule type" value="Genomic_DNA"/>
</dbReference>
<protein>
    <recommendedName>
        <fullName evidence="4">Outer membrane lipoprotein carrier protein LolA</fullName>
    </recommendedName>
</protein>
<feature type="chain" id="PRO_5002858577" description="Outer membrane lipoprotein carrier protein LolA" evidence="1">
    <location>
        <begin position="21"/>
        <end position="217"/>
    </location>
</feature>
<dbReference type="Proteomes" id="UP000008204">
    <property type="component" value="Chromosome"/>
</dbReference>
<keyword evidence="1" id="KW-0732">Signal</keyword>
<accession>B7JWM5</accession>
<dbReference type="AlphaFoldDB" id="B7JWM5"/>
<evidence type="ECO:0000313" key="2">
    <source>
        <dbReference type="EMBL" id="ACK68366.1"/>
    </source>
</evidence>
<evidence type="ECO:0000313" key="3">
    <source>
        <dbReference type="Proteomes" id="UP000008204"/>
    </source>
</evidence>
<gene>
    <name evidence="2" type="ordered locus">PCC8801_4445</name>
</gene>
<sequence>MPVRCLLIALLLMGVQSVQANPLLEIAQNRTHAGRELRNFFETGRVSPEDRLMFQRPPTGVIPLQQTVNSWQFIIFKEGNVSFWIPPGVLTDEKVVLETSLGSINFRTLASNRDDRRYVAAYAADLTPEQLKDPQNLLQAVRDKVAPQDEFKLQNERSITLDSYPGQELTVENQEETIIIRVYFANNQIYALGVRHPKPDPEPRSTRAFLNALELID</sequence>
<proteinExistence type="predicted"/>
<feature type="signal peptide" evidence="1">
    <location>
        <begin position="1"/>
        <end position="20"/>
    </location>
</feature>
<dbReference type="eggNOG" id="ENOG5032XTM">
    <property type="taxonomic scope" value="Bacteria"/>
</dbReference>
<evidence type="ECO:0008006" key="4">
    <source>
        <dbReference type="Google" id="ProtNLM"/>
    </source>
</evidence>
<keyword evidence="3" id="KW-1185">Reference proteome</keyword>
<dbReference type="HOGENOM" id="CLU_1270553_0_0_3"/>
<evidence type="ECO:0000256" key="1">
    <source>
        <dbReference type="SAM" id="SignalP"/>
    </source>
</evidence>